<protein>
    <submittedName>
        <fullName evidence="6">MBL fold metallo-hydrolase</fullName>
    </submittedName>
</protein>
<keyword evidence="3 6" id="KW-0378">Hydrolase</keyword>
<dbReference type="InterPro" id="IPR036866">
    <property type="entry name" value="RibonucZ/Hydroxyglut_hydro"/>
</dbReference>
<dbReference type="KEGG" id="pmet:G4Y79_19545"/>
<accession>A0A7S8E7M6</accession>
<dbReference type="GO" id="GO:0046872">
    <property type="term" value="F:metal ion binding"/>
    <property type="evidence" value="ECO:0007669"/>
    <property type="project" value="UniProtKB-KW"/>
</dbReference>
<keyword evidence="4" id="KW-0862">Zinc</keyword>
<dbReference type="SUPFAM" id="SSF56281">
    <property type="entry name" value="Metallo-hydrolase/oxidoreductase"/>
    <property type="match status" value="1"/>
</dbReference>
<dbReference type="EMBL" id="CP062983">
    <property type="protein sequence ID" value="QPC81861.1"/>
    <property type="molecule type" value="Genomic_DNA"/>
</dbReference>
<feature type="domain" description="Metallo-beta-lactamase" evidence="5">
    <location>
        <begin position="48"/>
        <end position="247"/>
    </location>
</feature>
<keyword evidence="7" id="KW-1185">Reference proteome</keyword>
<dbReference type="InterPro" id="IPR001279">
    <property type="entry name" value="Metallo-B-lactamas"/>
</dbReference>
<evidence type="ECO:0000313" key="7">
    <source>
        <dbReference type="Proteomes" id="UP000594468"/>
    </source>
</evidence>
<evidence type="ECO:0000313" key="6">
    <source>
        <dbReference type="EMBL" id="QPC81861.1"/>
    </source>
</evidence>
<evidence type="ECO:0000259" key="5">
    <source>
        <dbReference type="SMART" id="SM00849"/>
    </source>
</evidence>
<comment type="similarity">
    <text evidence="1">Belongs to the metallo-beta-lactamase superfamily.</text>
</comment>
<sequence>MLQIGDIEVHILNDVTYFVDAGGPFGLVPRALYSRYMQPNENNLVPQAQLTLFLRVGGKNIVVDTGYGSKVDRRMQRILHFQQPFDGLMRGLTKLGVSPADIDLVINTHLHGDHCTGNTILTEEGELAAAFPNAEYVVQRREYEDASHPNERTRATYIPFNYEPLLASGQMRLLDGDSELAPGVHGIVTPGHTPGHMSVRLESQGQHAAFICDLASYAVHFERLSWMTAYDVEPLITLETKRHWQQWAIQTEATLIFVHDAKRPVGKLKANEEGGNPFLEVIETPIFNMDPAVYNTAF</sequence>
<evidence type="ECO:0000256" key="1">
    <source>
        <dbReference type="ARBA" id="ARBA00007749"/>
    </source>
</evidence>
<keyword evidence="2" id="KW-0479">Metal-binding</keyword>
<dbReference type="InterPro" id="IPR051013">
    <property type="entry name" value="MBL_superfamily_lactonases"/>
</dbReference>
<name>A0A7S8E7M6_9CHLR</name>
<dbReference type="PANTHER" id="PTHR42978:SF6">
    <property type="entry name" value="QUORUM-QUENCHING LACTONASE YTNP-RELATED"/>
    <property type="match status" value="1"/>
</dbReference>
<dbReference type="RefSeq" id="WP_195169932.1">
    <property type="nucleotide sequence ID" value="NZ_CP062983.1"/>
</dbReference>
<dbReference type="Gene3D" id="3.60.15.10">
    <property type="entry name" value="Ribonuclease Z/Hydroxyacylglutathione hydrolase-like"/>
    <property type="match status" value="1"/>
</dbReference>
<gene>
    <name evidence="6" type="ORF">G4Y79_19545</name>
</gene>
<evidence type="ECO:0000256" key="3">
    <source>
        <dbReference type="ARBA" id="ARBA00022801"/>
    </source>
</evidence>
<dbReference type="PANTHER" id="PTHR42978">
    <property type="entry name" value="QUORUM-QUENCHING LACTONASE YTNP-RELATED-RELATED"/>
    <property type="match status" value="1"/>
</dbReference>
<organism evidence="6 7">
    <name type="scientific">Phototrophicus methaneseepsis</name>
    <dbReference type="NCBI Taxonomy" id="2710758"/>
    <lineage>
        <taxon>Bacteria</taxon>
        <taxon>Bacillati</taxon>
        <taxon>Chloroflexota</taxon>
        <taxon>Candidatus Thermofontia</taxon>
        <taxon>Phototrophicales</taxon>
        <taxon>Phototrophicaceae</taxon>
        <taxon>Phototrophicus</taxon>
    </lineage>
</organism>
<dbReference type="AlphaFoldDB" id="A0A7S8E7M6"/>
<dbReference type="Pfam" id="PF00753">
    <property type="entry name" value="Lactamase_B"/>
    <property type="match status" value="1"/>
</dbReference>
<evidence type="ECO:0000256" key="2">
    <source>
        <dbReference type="ARBA" id="ARBA00022723"/>
    </source>
</evidence>
<reference evidence="6 7" key="1">
    <citation type="submission" date="2020-02" db="EMBL/GenBank/DDBJ databases">
        <authorList>
            <person name="Zheng R.K."/>
            <person name="Sun C.M."/>
        </authorList>
    </citation>
    <scope>NUCLEOTIDE SEQUENCE [LARGE SCALE GENOMIC DNA]</scope>
    <source>
        <strain evidence="7">rifampicinis</strain>
    </source>
</reference>
<dbReference type="Proteomes" id="UP000594468">
    <property type="component" value="Chromosome"/>
</dbReference>
<dbReference type="SMART" id="SM00849">
    <property type="entry name" value="Lactamase_B"/>
    <property type="match status" value="1"/>
</dbReference>
<dbReference type="GO" id="GO:0016787">
    <property type="term" value="F:hydrolase activity"/>
    <property type="evidence" value="ECO:0007669"/>
    <property type="project" value="UniProtKB-KW"/>
</dbReference>
<proteinExistence type="inferred from homology"/>
<evidence type="ECO:0000256" key="4">
    <source>
        <dbReference type="ARBA" id="ARBA00022833"/>
    </source>
</evidence>